<dbReference type="GO" id="GO:0004316">
    <property type="term" value="F:3-oxoacyl-[acyl-carrier-protein] reductase (NADPH) activity"/>
    <property type="evidence" value="ECO:0007669"/>
    <property type="project" value="UniProtKB-UniRule"/>
</dbReference>
<name>A0A9X2IDB2_9GAMM</name>
<dbReference type="FunFam" id="3.40.50.720:FF:000037">
    <property type="entry name" value="3-oxoacyl-[acyl-carrier-protein] reductase FabG"/>
    <property type="match status" value="1"/>
</dbReference>
<dbReference type="Pfam" id="PF13561">
    <property type="entry name" value="adh_short_C2"/>
    <property type="match status" value="1"/>
</dbReference>
<dbReference type="RefSeq" id="WP_250421483.1">
    <property type="nucleotide sequence ID" value="NZ_JAJKBJ010000012.1"/>
</dbReference>
<comment type="function">
    <text evidence="1 12">Catalyzes the NADPH-dependent reduction of beta-ketoacyl-ACP substrates to beta-hydroxyacyl-ACP products, the first reductive step in the elongation cycle of fatty acid biosynthesis.</text>
</comment>
<evidence type="ECO:0000256" key="10">
    <source>
        <dbReference type="PIRSR" id="PIRSR611284-1"/>
    </source>
</evidence>
<evidence type="ECO:0000256" key="5">
    <source>
        <dbReference type="ARBA" id="ARBA00022832"/>
    </source>
</evidence>
<dbReference type="PROSITE" id="PS00061">
    <property type="entry name" value="ADH_SHORT"/>
    <property type="match status" value="1"/>
</dbReference>
<dbReference type="AlphaFoldDB" id="A0A9X2IDB2"/>
<keyword evidence="5 12" id="KW-0276">Fatty acid metabolism</keyword>
<feature type="binding site" evidence="11">
    <location>
        <begin position="155"/>
        <end position="159"/>
    </location>
    <ligand>
        <name>NADP(+)</name>
        <dbReference type="ChEBI" id="CHEBI:58349"/>
    </ligand>
</feature>
<comment type="subunit">
    <text evidence="12">Homotetramer.</text>
</comment>
<evidence type="ECO:0000256" key="1">
    <source>
        <dbReference type="ARBA" id="ARBA00002607"/>
    </source>
</evidence>
<keyword evidence="4 12" id="KW-0444">Lipid biosynthesis</keyword>
<evidence type="ECO:0000256" key="9">
    <source>
        <dbReference type="ARBA" id="ARBA00023160"/>
    </source>
</evidence>
<dbReference type="CDD" id="cd05333">
    <property type="entry name" value="BKR_SDR_c"/>
    <property type="match status" value="1"/>
</dbReference>
<feature type="binding site" evidence="11">
    <location>
        <begin position="13"/>
        <end position="16"/>
    </location>
    <ligand>
        <name>NADP(+)</name>
        <dbReference type="ChEBI" id="CHEBI:58349"/>
    </ligand>
</feature>
<evidence type="ECO:0000256" key="3">
    <source>
        <dbReference type="ARBA" id="ARBA00006484"/>
    </source>
</evidence>
<comment type="similarity">
    <text evidence="3 12">Belongs to the short-chain dehydrogenases/reductases (SDR) family.</text>
</comment>
<dbReference type="PANTHER" id="PTHR42879">
    <property type="entry name" value="3-OXOACYL-(ACYL-CARRIER-PROTEIN) REDUCTASE"/>
    <property type="match status" value="1"/>
</dbReference>
<dbReference type="EMBL" id="JAJKBJ010000012">
    <property type="protein sequence ID" value="MCL9684578.1"/>
    <property type="molecule type" value="Genomic_DNA"/>
</dbReference>
<feature type="binding site" evidence="11">
    <location>
        <position position="38"/>
    </location>
    <ligand>
        <name>NADP(+)</name>
        <dbReference type="ChEBI" id="CHEBI:58349"/>
    </ligand>
</feature>
<evidence type="ECO:0000256" key="2">
    <source>
        <dbReference type="ARBA" id="ARBA00005194"/>
    </source>
</evidence>
<feature type="binding site" evidence="11">
    <location>
        <position position="188"/>
    </location>
    <ligand>
        <name>NADP(+)</name>
        <dbReference type="ChEBI" id="CHEBI:58349"/>
    </ligand>
</feature>
<feature type="binding site" evidence="11">
    <location>
        <position position="90"/>
    </location>
    <ligand>
        <name>NADP(+)</name>
        <dbReference type="ChEBI" id="CHEBI:58349"/>
    </ligand>
</feature>
<dbReference type="InterPro" id="IPR011284">
    <property type="entry name" value="3oxo_ACP_reduc"/>
</dbReference>
<dbReference type="GO" id="GO:0051287">
    <property type="term" value="F:NAD binding"/>
    <property type="evidence" value="ECO:0007669"/>
    <property type="project" value="UniProtKB-UniRule"/>
</dbReference>
<dbReference type="PRINTS" id="PR00080">
    <property type="entry name" value="SDRFAMILY"/>
</dbReference>
<dbReference type="EC" id="1.1.1.100" evidence="12"/>
<comment type="pathway">
    <text evidence="2 12">Lipid metabolism; fatty acid biosynthesis.</text>
</comment>
<evidence type="ECO:0000256" key="8">
    <source>
        <dbReference type="ARBA" id="ARBA00023098"/>
    </source>
</evidence>
<comment type="catalytic activity">
    <reaction evidence="12">
        <text>a (3R)-hydroxyacyl-[ACP] + NADP(+) = a 3-oxoacyl-[ACP] + NADPH + H(+)</text>
        <dbReference type="Rhea" id="RHEA:17397"/>
        <dbReference type="Rhea" id="RHEA-COMP:9916"/>
        <dbReference type="Rhea" id="RHEA-COMP:9945"/>
        <dbReference type="ChEBI" id="CHEBI:15378"/>
        <dbReference type="ChEBI" id="CHEBI:57783"/>
        <dbReference type="ChEBI" id="CHEBI:58349"/>
        <dbReference type="ChEBI" id="CHEBI:78776"/>
        <dbReference type="ChEBI" id="CHEBI:78827"/>
        <dbReference type="EC" id="1.1.1.100"/>
    </reaction>
</comment>
<dbReference type="PANTHER" id="PTHR42879:SF2">
    <property type="entry name" value="3-OXOACYL-[ACYL-CARRIER-PROTEIN] REDUCTASE FABG"/>
    <property type="match status" value="1"/>
</dbReference>
<comment type="caution">
    <text evidence="13">The sequence shown here is derived from an EMBL/GenBank/DDBJ whole genome shotgun (WGS) entry which is preliminary data.</text>
</comment>
<dbReference type="PRINTS" id="PR00081">
    <property type="entry name" value="GDHRDH"/>
</dbReference>
<dbReference type="Gene3D" id="3.40.50.720">
    <property type="entry name" value="NAD(P)-binding Rossmann-like Domain"/>
    <property type="match status" value="1"/>
</dbReference>
<evidence type="ECO:0000256" key="11">
    <source>
        <dbReference type="PIRSR" id="PIRSR611284-2"/>
    </source>
</evidence>
<keyword evidence="8 12" id="KW-0443">Lipid metabolism</keyword>
<dbReference type="NCBIfam" id="NF004197">
    <property type="entry name" value="PRK05653.1-1"/>
    <property type="match status" value="1"/>
</dbReference>
<organism evidence="13 14">
    <name type="scientific">Legionella maioricensis</name>
    <dbReference type="NCBI Taxonomy" id="2896528"/>
    <lineage>
        <taxon>Bacteria</taxon>
        <taxon>Pseudomonadati</taxon>
        <taxon>Pseudomonadota</taxon>
        <taxon>Gammaproteobacteria</taxon>
        <taxon>Legionellales</taxon>
        <taxon>Legionellaceae</taxon>
        <taxon>Legionella</taxon>
    </lineage>
</organism>
<dbReference type="InterPro" id="IPR002347">
    <property type="entry name" value="SDR_fam"/>
</dbReference>
<keyword evidence="14" id="KW-1185">Reference proteome</keyword>
<proteinExistence type="inferred from homology"/>
<evidence type="ECO:0000256" key="12">
    <source>
        <dbReference type="RuleBase" id="RU366074"/>
    </source>
</evidence>
<dbReference type="InterPro" id="IPR050259">
    <property type="entry name" value="SDR"/>
</dbReference>
<evidence type="ECO:0000256" key="7">
    <source>
        <dbReference type="ARBA" id="ARBA00023002"/>
    </source>
</evidence>
<evidence type="ECO:0000313" key="14">
    <source>
        <dbReference type="Proteomes" id="UP001139721"/>
    </source>
</evidence>
<keyword evidence="6 11" id="KW-0521">NADP</keyword>
<keyword evidence="7 12" id="KW-0560">Oxidoreductase</keyword>
<gene>
    <name evidence="13" type="primary">fabG</name>
    <name evidence="13" type="ORF">LOX96_10775</name>
</gene>
<feature type="active site" description="Proton acceptor" evidence="10">
    <location>
        <position position="155"/>
    </location>
</feature>
<protein>
    <recommendedName>
        <fullName evidence="12">3-oxoacyl-[acyl-carrier-protein] reductase</fullName>
        <ecNumber evidence="12">1.1.1.100</ecNumber>
    </recommendedName>
</protein>
<dbReference type="SUPFAM" id="SSF51735">
    <property type="entry name" value="NAD(P)-binding Rossmann-fold domains"/>
    <property type="match status" value="1"/>
</dbReference>
<sequence length="248" mass="26455">MINLEGKIALVTGASRGIGQAIALKMAKAGAFVYGTATTEQGADLINSFLEKEKLAGKGVVLDVTKADQVDALMSFFADNNQYPSILVNNAGITADNLLLRMDDEEWYKVIETNLSSIYRMSKACLKPMFKARWGRIISVGSVVGASGNSGQVNYTAAKAGVVGFSKSLAQEIGSRGITVNVVAPGFIDTDMTTALPDMVKEEMLKRIPLRKLGQAEDVADAVVFLASDSAKYITGETIHVNGGMYMN</sequence>
<dbReference type="NCBIfam" id="NF009466">
    <property type="entry name" value="PRK12826.1-2"/>
    <property type="match status" value="1"/>
</dbReference>
<reference evidence="13" key="1">
    <citation type="submission" date="2021-11" db="EMBL/GenBank/DDBJ databases">
        <title>Legionella maioricencis sp. nov., a new species isolated from hot water samples in Mallorca.</title>
        <authorList>
            <person name="Crespi S."/>
            <person name="Drasar V."/>
            <person name="Salva-Serra F."/>
            <person name="Jaen-Luchoro D."/>
            <person name="Pineiro-Iglesias B."/>
            <person name="Aliaga F."/>
            <person name="Fernandez-Juarez V."/>
            <person name="Coll G."/>
            <person name="Moore E.R.B."/>
            <person name="Bennasar-Figueras A."/>
        </authorList>
    </citation>
    <scope>NUCLEOTIDE SEQUENCE</scope>
    <source>
        <strain evidence="13">HCPI-6</strain>
    </source>
</reference>
<evidence type="ECO:0000313" key="13">
    <source>
        <dbReference type="EMBL" id="MCL9684578.1"/>
    </source>
</evidence>
<dbReference type="InterPro" id="IPR020904">
    <property type="entry name" value="Sc_DH/Rdtase_CS"/>
</dbReference>
<accession>A0A9X2IDB2</accession>
<evidence type="ECO:0000256" key="6">
    <source>
        <dbReference type="ARBA" id="ARBA00022857"/>
    </source>
</evidence>
<dbReference type="GO" id="GO:0030497">
    <property type="term" value="P:fatty acid elongation"/>
    <property type="evidence" value="ECO:0007669"/>
    <property type="project" value="UniProtKB-ARBA"/>
</dbReference>
<dbReference type="NCBIfam" id="TIGR01830">
    <property type="entry name" value="3oxo_ACP_reduc"/>
    <property type="match status" value="1"/>
</dbReference>
<evidence type="ECO:0000256" key="4">
    <source>
        <dbReference type="ARBA" id="ARBA00022516"/>
    </source>
</evidence>
<dbReference type="InterPro" id="IPR036291">
    <property type="entry name" value="NAD(P)-bd_dom_sf"/>
</dbReference>
<dbReference type="Proteomes" id="UP001139721">
    <property type="component" value="Unassembled WGS sequence"/>
</dbReference>
<keyword evidence="9 12" id="KW-0275">Fatty acid biosynthesis</keyword>